<protein>
    <submittedName>
        <fullName evidence="2">Uncharacterized protein</fullName>
    </submittedName>
</protein>
<accession>A0A9E7KC44</accession>
<dbReference type="AlphaFoldDB" id="A0A9E7KC44"/>
<gene>
    <name evidence="2" type="ORF">MUK42_05894</name>
</gene>
<name>A0A9E7KC44_9LILI</name>
<reference evidence="2" key="1">
    <citation type="submission" date="2022-05" db="EMBL/GenBank/DDBJ databases">
        <title>The Musa troglodytarum L. genome provides insights into the mechanism of non-climacteric behaviour and enrichment of carotenoids.</title>
        <authorList>
            <person name="Wang J."/>
        </authorList>
    </citation>
    <scope>NUCLEOTIDE SEQUENCE</scope>
    <source>
        <tissue evidence="2">Leaf</tissue>
    </source>
</reference>
<feature type="region of interest" description="Disordered" evidence="1">
    <location>
        <begin position="1"/>
        <end position="106"/>
    </location>
</feature>
<organism evidence="2 3">
    <name type="scientific">Musa troglodytarum</name>
    <name type="common">fe'i banana</name>
    <dbReference type="NCBI Taxonomy" id="320322"/>
    <lineage>
        <taxon>Eukaryota</taxon>
        <taxon>Viridiplantae</taxon>
        <taxon>Streptophyta</taxon>
        <taxon>Embryophyta</taxon>
        <taxon>Tracheophyta</taxon>
        <taxon>Spermatophyta</taxon>
        <taxon>Magnoliopsida</taxon>
        <taxon>Liliopsida</taxon>
        <taxon>Zingiberales</taxon>
        <taxon>Musaceae</taxon>
        <taxon>Musa</taxon>
    </lineage>
</organism>
<evidence type="ECO:0000256" key="1">
    <source>
        <dbReference type="SAM" id="MobiDB-lite"/>
    </source>
</evidence>
<evidence type="ECO:0000313" key="3">
    <source>
        <dbReference type="Proteomes" id="UP001055439"/>
    </source>
</evidence>
<evidence type="ECO:0000313" key="2">
    <source>
        <dbReference type="EMBL" id="URE14828.1"/>
    </source>
</evidence>
<feature type="compositionally biased region" description="Basic and acidic residues" evidence="1">
    <location>
        <begin position="62"/>
        <end position="77"/>
    </location>
</feature>
<dbReference type="EMBL" id="CP097509">
    <property type="protein sequence ID" value="URE14828.1"/>
    <property type="molecule type" value="Genomic_DNA"/>
</dbReference>
<sequence>MTLDRRLPILVSPPTLPLSRNFATSQYRSGDGGVSVGRAQGRSDDCCSQKNYKGGRARRQMNRSDDGPHTRQNEADTRAQSSPQGKGWAGKVMVRRGFPEPGPSES</sequence>
<keyword evidence="3" id="KW-1185">Reference proteome</keyword>
<dbReference type="Proteomes" id="UP001055439">
    <property type="component" value="Chromosome 7"/>
</dbReference>
<proteinExistence type="predicted"/>